<evidence type="ECO:0000256" key="7">
    <source>
        <dbReference type="ARBA" id="ARBA00048220"/>
    </source>
</evidence>
<dbReference type="Gene3D" id="3.30.420.40">
    <property type="match status" value="1"/>
</dbReference>
<dbReference type="GO" id="GO:0003998">
    <property type="term" value="F:acylphosphatase activity"/>
    <property type="evidence" value="ECO:0007669"/>
    <property type="project" value="UniProtKB-EC"/>
</dbReference>
<keyword evidence="3" id="KW-0436">Ligase</keyword>
<dbReference type="AlphaFoldDB" id="A0AA86T3W6"/>
<evidence type="ECO:0000259" key="10">
    <source>
        <dbReference type="PROSITE" id="PS51160"/>
    </source>
</evidence>
<feature type="active site" evidence="9">
    <location>
        <position position="42"/>
    </location>
</feature>
<evidence type="ECO:0000256" key="9">
    <source>
        <dbReference type="PROSITE-ProRule" id="PRU00520"/>
    </source>
</evidence>
<evidence type="ECO:0000256" key="8">
    <source>
        <dbReference type="PIRNR" id="PIRNR006256"/>
    </source>
</evidence>
<feature type="domain" description="Acylphosphatase-like" evidence="10">
    <location>
        <begin position="27"/>
        <end position="114"/>
    </location>
</feature>
<sequence>MEDVTTLDLRETTVTQSLASPASPLTAMTIRIRGLVQGVGFRPTVWRLAQRLGLRGHVLNDGEGLLIHLVGLPDTIRQFLDDLTSRPPALARIDEVICEPAQAQDIPPDFTILASAIGSVSTAVLPDAATCVDCQDEVQDSSARRYRYPLANCTHCGPRLTIQERIPYDRSGTTMSRFELCSPCAAECRDPQDRRFHAQPIACHECGPKVWLERADGTPIRIENLPLFDAVDAACTLLQQGKILAIKGLGGLQLACDASREEAVSRLRRKKGRDGKPFALMARDLRVIRDSCEVNEQEQALLESPAAPIVILARRTRTGPESNLQGAIAPSVAPGLRTLGFMLPNTALHHLLLQRMDRPVVLTSGNRSDEPQWIDNEEAKTHLGDMADAFLLHDRPIAHRVDDSVAKVMAGAGRIFRRSRGYAPAPIVLPPEFAEAPPVLALGGELKNTFCLFQDGRAVLSHHIGDLEDALTLADYRRALDRYRHLFAHAPAVLAIDRHPEYRSSKIGRELSATEAIPLHEVQHHHAHIAACLAEHGLPLDHPPVLGIALDGLGYGDDGTLWGGEFLVADYRAARRVGAFKPVALLGGEQAIREPWRNTYAHLMTGLGWARFAERYGELGLHHYLADKPRTLLDHMLARNINSPPASSCGRLFDAVAAAMGICPDRAGYEGQAAVELEQQVDRAALEEEDEASAYPFAISLLKETGIPSLDPTAMWQALLDDLLLKTPIPVMAARFHKGLARAICAMADRTTRDERGERAVRQVALSGGVFQNQVLFELVAIGLEALGFHVLAHSEIPCNDGGLALGQAVVAAAQQVPRRR</sequence>
<keyword evidence="13" id="KW-1185">Reference proteome</keyword>
<dbReference type="NCBIfam" id="TIGR00143">
    <property type="entry name" value="hypF"/>
    <property type="match status" value="1"/>
</dbReference>
<dbReference type="Pfam" id="PF17788">
    <property type="entry name" value="HypF_C"/>
    <property type="match status" value="1"/>
</dbReference>
<dbReference type="Gene3D" id="3.30.110.120">
    <property type="match status" value="1"/>
</dbReference>
<dbReference type="PIRSF" id="PIRSF006256">
    <property type="entry name" value="CMPcnvr_hdrg_mat"/>
    <property type="match status" value="1"/>
</dbReference>
<keyword evidence="6" id="KW-0862">Zinc</keyword>
<dbReference type="PROSITE" id="PS00150">
    <property type="entry name" value="ACYLPHOSPHATASE_1"/>
    <property type="match status" value="1"/>
</dbReference>
<dbReference type="PANTHER" id="PTHR42959">
    <property type="entry name" value="CARBAMOYLTRANSFERASE"/>
    <property type="match status" value="1"/>
</dbReference>
<evidence type="ECO:0000256" key="1">
    <source>
        <dbReference type="ARBA" id="ARBA00004711"/>
    </source>
</evidence>
<dbReference type="PROSITE" id="PS51163">
    <property type="entry name" value="YRDC"/>
    <property type="match status" value="1"/>
</dbReference>
<dbReference type="SUPFAM" id="SSF54975">
    <property type="entry name" value="Acylphosphatase/BLUF domain-like"/>
    <property type="match status" value="1"/>
</dbReference>
<dbReference type="PROSITE" id="PS51160">
    <property type="entry name" value="ACYLPHOSPHATASE_3"/>
    <property type="match status" value="1"/>
</dbReference>
<dbReference type="GO" id="GO:0016743">
    <property type="term" value="F:carboxyl- or carbamoyltransferase activity"/>
    <property type="evidence" value="ECO:0007669"/>
    <property type="project" value="UniProtKB-UniRule"/>
</dbReference>
<dbReference type="EMBL" id="OX365700">
    <property type="protein sequence ID" value="CAI4029827.1"/>
    <property type="molecule type" value="Genomic_DNA"/>
</dbReference>
<dbReference type="InterPro" id="IPR017968">
    <property type="entry name" value="Acylphosphatase_CS"/>
</dbReference>
<comment type="pathway">
    <text evidence="1">Protein modification; [NiFe] hydrogenase maturation.</text>
</comment>
<dbReference type="InterPro" id="IPR051060">
    <property type="entry name" value="Carbamoyltrans_HypF-like"/>
</dbReference>
<dbReference type="Gene3D" id="3.90.870.50">
    <property type="match status" value="1"/>
</dbReference>
<protein>
    <recommendedName>
        <fullName evidence="8">Carbamoyltransferase</fullName>
        <ecNumber evidence="8">6.2.-.-</ecNumber>
    </recommendedName>
</protein>
<dbReference type="EC" id="6.2.-.-" evidence="8"/>
<dbReference type="Pfam" id="PF01300">
    <property type="entry name" value="Sua5_yciO_yrdC"/>
    <property type="match status" value="1"/>
</dbReference>
<dbReference type="SUPFAM" id="SSF55821">
    <property type="entry name" value="YrdC/RibB"/>
    <property type="match status" value="1"/>
</dbReference>
<evidence type="ECO:0000313" key="13">
    <source>
        <dbReference type="Proteomes" id="UP001179121"/>
    </source>
</evidence>
<organism evidence="12 13">
    <name type="scientific">Nitrospira tepida</name>
    <dbReference type="NCBI Taxonomy" id="2973512"/>
    <lineage>
        <taxon>Bacteria</taxon>
        <taxon>Pseudomonadati</taxon>
        <taxon>Nitrospirota</taxon>
        <taxon>Nitrospiria</taxon>
        <taxon>Nitrospirales</taxon>
        <taxon>Nitrospiraceae</taxon>
        <taxon>Nitrospira</taxon>
    </lineage>
</organism>
<dbReference type="Proteomes" id="UP001179121">
    <property type="component" value="Chromosome"/>
</dbReference>
<feature type="domain" description="YrdC-like" evidence="11">
    <location>
        <begin position="228"/>
        <end position="421"/>
    </location>
</feature>
<dbReference type="Pfam" id="PF22521">
    <property type="entry name" value="HypF_C_2"/>
    <property type="match status" value="1"/>
</dbReference>
<dbReference type="PANTHER" id="PTHR42959:SF1">
    <property type="entry name" value="CARBAMOYLTRANSFERASE HYPF"/>
    <property type="match status" value="1"/>
</dbReference>
<evidence type="ECO:0000256" key="3">
    <source>
        <dbReference type="ARBA" id="ARBA00022598"/>
    </source>
</evidence>
<keyword evidence="5" id="KW-0863">Zinc-finger</keyword>
<evidence type="ECO:0000256" key="6">
    <source>
        <dbReference type="ARBA" id="ARBA00022833"/>
    </source>
</evidence>
<dbReference type="Pfam" id="PF00708">
    <property type="entry name" value="Acylphosphatase"/>
    <property type="match status" value="1"/>
</dbReference>
<comment type="catalytic activity">
    <reaction evidence="9">
        <text>an acyl phosphate + H2O = a carboxylate + phosphate + H(+)</text>
        <dbReference type="Rhea" id="RHEA:14965"/>
        <dbReference type="ChEBI" id="CHEBI:15377"/>
        <dbReference type="ChEBI" id="CHEBI:15378"/>
        <dbReference type="ChEBI" id="CHEBI:29067"/>
        <dbReference type="ChEBI" id="CHEBI:43474"/>
        <dbReference type="ChEBI" id="CHEBI:59918"/>
        <dbReference type="EC" id="3.6.1.7"/>
    </reaction>
</comment>
<dbReference type="InterPro" id="IPR001792">
    <property type="entry name" value="Acylphosphatase-like_dom"/>
</dbReference>
<evidence type="ECO:0000259" key="11">
    <source>
        <dbReference type="PROSITE" id="PS51163"/>
    </source>
</evidence>
<reference evidence="12" key="1">
    <citation type="submission" date="2022-10" db="EMBL/GenBank/DDBJ databases">
        <authorList>
            <person name="Koch H."/>
        </authorList>
    </citation>
    <scope>NUCLEOTIDE SEQUENCE</scope>
    <source>
        <strain evidence="12">DNF</strain>
    </source>
</reference>
<dbReference type="GO" id="GO:0016874">
    <property type="term" value="F:ligase activity"/>
    <property type="evidence" value="ECO:0007669"/>
    <property type="project" value="UniProtKB-UniRule"/>
</dbReference>
<dbReference type="InterPro" id="IPR004421">
    <property type="entry name" value="Carbamoyltransferase_HypF"/>
</dbReference>
<dbReference type="Gene3D" id="3.30.420.360">
    <property type="match status" value="1"/>
</dbReference>
<evidence type="ECO:0000256" key="2">
    <source>
        <dbReference type="ARBA" id="ARBA00008097"/>
    </source>
</evidence>
<evidence type="ECO:0000313" key="12">
    <source>
        <dbReference type="EMBL" id="CAI4029827.1"/>
    </source>
</evidence>
<proteinExistence type="inferred from homology"/>
<accession>A0AA86T3W6</accession>
<feature type="active site" evidence="9">
    <location>
        <position position="60"/>
    </location>
</feature>
<dbReference type="GO" id="GO:0003725">
    <property type="term" value="F:double-stranded RNA binding"/>
    <property type="evidence" value="ECO:0007669"/>
    <property type="project" value="InterPro"/>
</dbReference>
<dbReference type="InterPro" id="IPR041440">
    <property type="entry name" value="HypF_C"/>
</dbReference>
<keyword evidence="9" id="KW-0378">Hydrolase</keyword>
<comment type="catalytic activity">
    <reaction evidence="7">
        <text>C-terminal L-cysteinyl-[HypE protein] + carbamoyl phosphate + ATP + H2O = C-terminal S-carboxamide-L-cysteinyl-[HypE protein] + AMP + phosphate + diphosphate + H(+)</text>
        <dbReference type="Rhea" id="RHEA:55636"/>
        <dbReference type="Rhea" id="RHEA-COMP:14247"/>
        <dbReference type="Rhea" id="RHEA-COMP:14392"/>
        <dbReference type="ChEBI" id="CHEBI:15377"/>
        <dbReference type="ChEBI" id="CHEBI:15378"/>
        <dbReference type="ChEBI" id="CHEBI:30616"/>
        <dbReference type="ChEBI" id="CHEBI:33019"/>
        <dbReference type="ChEBI" id="CHEBI:43474"/>
        <dbReference type="ChEBI" id="CHEBI:58228"/>
        <dbReference type="ChEBI" id="CHEBI:76913"/>
        <dbReference type="ChEBI" id="CHEBI:139126"/>
        <dbReference type="ChEBI" id="CHEBI:456215"/>
    </reaction>
</comment>
<gene>
    <name evidence="12" type="ORF">DNFV4_00246</name>
</gene>
<dbReference type="InterPro" id="IPR036046">
    <property type="entry name" value="Acylphosphatase-like_dom_sf"/>
</dbReference>
<dbReference type="Pfam" id="PF07503">
    <property type="entry name" value="zf-HYPF"/>
    <property type="match status" value="2"/>
</dbReference>
<evidence type="ECO:0000256" key="5">
    <source>
        <dbReference type="ARBA" id="ARBA00022771"/>
    </source>
</evidence>
<name>A0AA86T3W6_9BACT</name>
<dbReference type="InterPro" id="IPR055128">
    <property type="entry name" value="HypF_C_2"/>
</dbReference>
<keyword evidence="4" id="KW-0479">Metal-binding</keyword>
<dbReference type="InterPro" id="IPR006070">
    <property type="entry name" value="Sua5-like_dom"/>
</dbReference>
<evidence type="ECO:0000256" key="4">
    <source>
        <dbReference type="ARBA" id="ARBA00022723"/>
    </source>
</evidence>
<dbReference type="InterPro" id="IPR011125">
    <property type="entry name" value="Znf_HypF"/>
</dbReference>
<dbReference type="GO" id="GO:0051604">
    <property type="term" value="P:protein maturation"/>
    <property type="evidence" value="ECO:0007669"/>
    <property type="project" value="TreeGrafter"/>
</dbReference>
<dbReference type="InterPro" id="IPR017945">
    <property type="entry name" value="DHBP_synth_RibB-like_a/b_dom"/>
</dbReference>
<comment type="similarity">
    <text evidence="2 8">Belongs to the carbamoyltransferase HypF family.</text>
</comment>
<dbReference type="GO" id="GO:0008270">
    <property type="term" value="F:zinc ion binding"/>
    <property type="evidence" value="ECO:0007669"/>
    <property type="project" value="UniProtKB-KW"/>
</dbReference>
<dbReference type="KEGG" id="nti:DNFV4_00246"/>